<accession>A0ABS2QPX7</accession>
<dbReference type="Pfam" id="PF10026">
    <property type="entry name" value="DUF2268"/>
    <property type="match status" value="1"/>
</dbReference>
<proteinExistence type="predicted"/>
<evidence type="ECO:0000313" key="2">
    <source>
        <dbReference type="EMBL" id="MBM7694744.1"/>
    </source>
</evidence>
<sequence>MKKYLFIFIYTLILIAGCTYEVSKKSQTLKELPAQKAAKFSQGKQNFKIIPLYEEVLEYTEAVSKKSDLSENDLYADKVIKPFREKITKNNLNIVNDFSEYLAPTRDVQDLKDNSIQLLKRQDDINKAIKQSLLDSSKFLSGGDRTVFVMTANPEWPLEDMNGISAITVSEDFILIQIDPSVTEKHLKYAVAHEYHHTINMEKNSVGSTVLDWVVFEGKGDAFAKLVYPETEVQWTKPIPDDLIKDPLSELKKEGNSSDFQIYNEFIYGNNSKNIPMRANYMIGNKIMQSYFKKNQNAKIEEWTTLDSREIVRSSEYGYLIVN</sequence>
<dbReference type="InterPro" id="IPR018728">
    <property type="entry name" value="DUF2268"/>
</dbReference>
<feature type="domain" description="DUF2268" evidence="1">
    <location>
        <begin position="126"/>
        <end position="312"/>
    </location>
</feature>
<keyword evidence="3" id="KW-1185">Reference proteome</keyword>
<evidence type="ECO:0000259" key="1">
    <source>
        <dbReference type="Pfam" id="PF10026"/>
    </source>
</evidence>
<comment type="caution">
    <text evidence="2">The sequence shown here is derived from an EMBL/GenBank/DDBJ whole genome shotgun (WGS) entry which is preliminary data.</text>
</comment>
<dbReference type="Proteomes" id="UP000823486">
    <property type="component" value="Unassembled WGS sequence"/>
</dbReference>
<dbReference type="RefSeq" id="WP_204548089.1">
    <property type="nucleotide sequence ID" value="NZ_JAFBFI010000035.1"/>
</dbReference>
<protein>
    <submittedName>
        <fullName evidence="2">Uncharacterized protein YjaZ</fullName>
    </submittedName>
</protein>
<dbReference type="EMBL" id="JAFBFI010000035">
    <property type="protein sequence ID" value="MBM7694744.1"/>
    <property type="molecule type" value="Genomic_DNA"/>
</dbReference>
<organism evidence="2 3">
    <name type="scientific">Peribacillus deserti</name>
    <dbReference type="NCBI Taxonomy" id="673318"/>
    <lineage>
        <taxon>Bacteria</taxon>
        <taxon>Bacillati</taxon>
        <taxon>Bacillota</taxon>
        <taxon>Bacilli</taxon>
        <taxon>Bacillales</taxon>
        <taxon>Bacillaceae</taxon>
        <taxon>Peribacillus</taxon>
    </lineage>
</organism>
<reference evidence="2 3" key="1">
    <citation type="submission" date="2021-01" db="EMBL/GenBank/DDBJ databases">
        <title>Genomic Encyclopedia of Type Strains, Phase IV (KMG-IV): sequencing the most valuable type-strain genomes for metagenomic binning, comparative biology and taxonomic classification.</title>
        <authorList>
            <person name="Goeker M."/>
        </authorList>
    </citation>
    <scope>NUCLEOTIDE SEQUENCE [LARGE SCALE GENOMIC DNA]</scope>
    <source>
        <strain evidence="2 3">DSM 105482</strain>
    </source>
</reference>
<gene>
    <name evidence="2" type="ORF">JOC77_004221</name>
</gene>
<evidence type="ECO:0000313" key="3">
    <source>
        <dbReference type="Proteomes" id="UP000823486"/>
    </source>
</evidence>
<dbReference type="PROSITE" id="PS51257">
    <property type="entry name" value="PROKAR_LIPOPROTEIN"/>
    <property type="match status" value="1"/>
</dbReference>
<name>A0ABS2QPX7_9BACI</name>